<proteinExistence type="predicted"/>
<dbReference type="OrthoDB" id="9771863at2"/>
<protein>
    <submittedName>
        <fullName evidence="11">Sugar ABC transporter ATP-binding protein</fullName>
    </submittedName>
</protein>
<sequence>MAKVLEVKNVTKTYPGVVALDNVSFDVEKGEILALIGENGAGKSTVIKTIAGAITPDSGTIIIEGKAYENLNPSMAKEAGIGVVYQELNLVPSLSIMENIFLGDKVGGNKMMPDFKEMKAGAEEIMSDLGVKIDVHTQVQMLSTAQMQIVEIAKAVVKKCKVLIMDEPSASIPMAEVKNMFRIVRRLKEKGVAVIYISHRLEELFELCDRVTVFRDGKYVVTRNVADITKKELIKYMIGRELTEKFPERKATFGEPVLEVKDLTGNGDFHINLFLKKGEILGLAGLVGAGRTELAKMLCGDVKPESGEIIIKGKQMKASSAADGVEMGIGLVPEDRKLEGVFLNYTIEWNIPIMSLRRISKLGIVNFKEADRLTGTYVETLAIKTPSVKQEVKNLSGGNQQKVVVAKVLAADNDILIFDEPTRGIDVGAKQEIYKLMNRLVEEGKSILMISSEMEELLGMSDRIIVLHEGKVSGELLKDAFSQDRILELASGIT</sequence>
<dbReference type="GO" id="GO:0016887">
    <property type="term" value="F:ATP hydrolysis activity"/>
    <property type="evidence" value="ECO:0007669"/>
    <property type="project" value="InterPro"/>
</dbReference>
<evidence type="ECO:0000313" key="11">
    <source>
        <dbReference type="EMBL" id="RKI94064.1"/>
    </source>
</evidence>
<comment type="caution">
    <text evidence="11">The sequence shown here is derived from an EMBL/GenBank/DDBJ whole genome shotgun (WGS) entry which is preliminary data.</text>
</comment>
<evidence type="ECO:0000256" key="1">
    <source>
        <dbReference type="ARBA" id="ARBA00004202"/>
    </source>
</evidence>
<dbReference type="CDD" id="cd03216">
    <property type="entry name" value="ABC_Carb_Monos_I"/>
    <property type="match status" value="1"/>
</dbReference>
<name>A0A3A9ASP3_9FIRM</name>
<comment type="subcellular location">
    <subcellularLocation>
        <location evidence="1">Cell membrane</location>
        <topology evidence="1">Peripheral membrane protein</topology>
    </subcellularLocation>
</comment>
<reference evidence="11 12" key="1">
    <citation type="submission" date="2018-09" db="EMBL/GenBank/DDBJ databases">
        <title>Murine metabolic-syndrome-specific gut microbial biobank.</title>
        <authorList>
            <person name="Liu C."/>
        </authorList>
    </citation>
    <scope>NUCLEOTIDE SEQUENCE [LARGE SCALE GENOMIC DNA]</scope>
    <source>
        <strain evidence="11 12">0.1xD8-82</strain>
    </source>
</reference>
<evidence type="ECO:0000259" key="10">
    <source>
        <dbReference type="PROSITE" id="PS50893"/>
    </source>
</evidence>
<dbReference type="InterPro" id="IPR027417">
    <property type="entry name" value="P-loop_NTPase"/>
</dbReference>
<dbReference type="InterPro" id="IPR003593">
    <property type="entry name" value="AAA+_ATPase"/>
</dbReference>
<gene>
    <name evidence="11" type="ORF">D7V94_00310</name>
</gene>
<dbReference type="Pfam" id="PF00005">
    <property type="entry name" value="ABC_tran"/>
    <property type="match status" value="2"/>
</dbReference>
<dbReference type="CDD" id="cd03215">
    <property type="entry name" value="ABC_Carb_Monos_II"/>
    <property type="match status" value="1"/>
</dbReference>
<evidence type="ECO:0000256" key="4">
    <source>
        <dbReference type="ARBA" id="ARBA00022597"/>
    </source>
</evidence>
<keyword evidence="9" id="KW-0472">Membrane</keyword>
<evidence type="ECO:0000256" key="2">
    <source>
        <dbReference type="ARBA" id="ARBA00022448"/>
    </source>
</evidence>
<feature type="domain" description="ABC transporter" evidence="10">
    <location>
        <begin position="5"/>
        <end position="241"/>
    </location>
</feature>
<keyword evidence="4" id="KW-0762">Sugar transport</keyword>
<keyword evidence="12" id="KW-1185">Reference proteome</keyword>
<dbReference type="Gene3D" id="3.40.50.300">
    <property type="entry name" value="P-loop containing nucleotide triphosphate hydrolases"/>
    <property type="match status" value="2"/>
</dbReference>
<keyword evidence="8" id="KW-1278">Translocase</keyword>
<organism evidence="11 12">
    <name type="scientific">Parablautia intestinalis</name>
    <dbReference type="NCBI Taxonomy" id="2320100"/>
    <lineage>
        <taxon>Bacteria</taxon>
        <taxon>Bacillati</taxon>
        <taxon>Bacillota</taxon>
        <taxon>Clostridia</taxon>
        <taxon>Lachnospirales</taxon>
        <taxon>Lachnospiraceae</taxon>
        <taxon>Parablautia</taxon>
    </lineage>
</organism>
<evidence type="ECO:0000256" key="9">
    <source>
        <dbReference type="ARBA" id="ARBA00023136"/>
    </source>
</evidence>
<keyword evidence="6" id="KW-0547">Nucleotide-binding</keyword>
<feature type="domain" description="ABC transporter" evidence="10">
    <location>
        <begin position="252"/>
        <end position="494"/>
    </location>
</feature>
<dbReference type="SMART" id="SM00382">
    <property type="entry name" value="AAA"/>
    <property type="match status" value="2"/>
</dbReference>
<keyword evidence="7 11" id="KW-0067">ATP-binding</keyword>
<dbReference type="GO" id="GO:0005886">
    <property type="term" value="C:plasma membrane"/>
    <property type="evidence" value="ECO:0007669"/>
    <property type="project" value="UniProtKB-SubCell"/>
</dbReference>
<dbReference type="InterPro" id="IPR003439">
    <property type="entry name" value="ABC_transporter-like_ATP-bd"/>
</dbReference>
<keyword evidence="5" id="KW-0677">Repeat</keyword>
<dbReference type="GO" id="GO:0005524">
    <property type="term" value="F:ATP binding"/>
    <property type="evidence" value="ECO:0007669"/>
    <property type="project" value="UniProtKB-KW"/>
</dbReference>
<dbReference type="PROSITE" id="PS50893">
    <property type="entry name" value="ABC_TRANSPORTER_2"/>
    <property type="match status" value="2"/>
</dbReference>
<evidence type="ECO:0000256" key="6">
    <source>
        <dbReference type="ARBA" id="ARBA00022741"/>
    </source>
</evidence>
<dbReference type="Proteomes" id="UP000280696">
    <property type="component" value="Unassembled WGS sequence"/>
</dbReference>
<dbReference type="EMBL" id="RAYQ01000001">
    <property type="protein sequence ID" value="RKI94064.1"/>
    <property type="molecule type" value="Genomic_DNA"/>
</dbReference>
<evidence type="ECO:0000256" key="8">
    <source>
        <dbReference type="ARBA" id="ARBA00022967"/>
    </source>
</evidence>
<dbReference type="AlphaFoldDB" id="A0A3A9ASP3"/>
<dbReference type="InterPro" id="IPR050107">
    <property type="entry name" value="ABC_carbohydrate_import_ATPase"/>
</dbReference>
<dbReference type="PROSITE" id="PS00211">
    <property type="entry name" value="ABC_TRANSPORTER_1"/>
    <property type="match status" value="1"/>
</dbReference>
<dbReference type="SUPFAM" id="SSF52540">
    <property type="entry name" value="P-loop containing nucleoside triphosphate hydrolases"/>
    <property type="match status" value="2"/>
</dbReference>
<dbReference type="RefSeq" id="WP_120465706.1">
    <property type="nucleotide sequence ID" value="NZ_RAYQ01000001.1"/>
</dbReference>
<evidence type="ECO:0000256" key="5">
    <source>
        <dbReference type="ARBA" id="ARBA00022737"/>
    </source>
</evidence>
<evidence type="ECO:0000313" key="12">
    <source>
        <dbReference type="Proteomes" id="UP000280696"/>
    </source>
</evidence>
<keyword evidence="2" id="KW-0813">Transport</keyword>
<dbReference type="InterPro" id="IPR017871">
    <property type="entry name" value="ABC_transporter-like_CS"/>
</dbReference>
<dbReference type="FunFam" id="3.40.50.300:FF:000127">
    <property type="entry name" value="Ribose import ATP-binding protein RbsA"/>
    <property type="match status" value="1"/>
</dbReference>
<dbReference type="PANTHER" id="PTHR43790">
    <property type="entry name" value="CARBOHYDRATE TRANSPORT ATP-BINDING PROTEIN MG119-RELATED"/>
    <property type="match status" value="1"/>
</dbReference>
<keyword evidence="3" id="KW-1003">Cell membrane</keyword>
<accession>A0A3A9ASP3</accession>
<dbReference type="PANTHER" id="PTHR43790:SF3">
    <property type="entry name" value="D-ALLOSE IMPORT ATP-BINDING PROTEIN ALSA-RELATED"/>
    <property type="match status" value="1"/>
</dbReference>
<evidence type="ECO:0000256" key="3">
    <source>
        <dbReference type="ARBA" id="ARBA00022475"/>
    </source>
</evidence>
<evidence type="ECO:0000256" key="7">
    <source>
        <dbReference type="ARBA" id="ARBA00022840"/>
    </source>
</evidence>